<keyword evidence="9 11" id="KW-1133">Transmembrane helix</keyword>
<dbReference type="KEGG" id="dgi:Desgi_2847"/>
<dbReference type="GO" id="GO:0006508">
    <property type="term" value="P:proteolysis"/>
    <property type="evidence" value="ECO:0007669"/>
    <property type="project" value="InterPro"/>
</dbReference>
<organism evidence="15 16">
    <name type="scientific">Desulfoscipio gibsoniae DSM 7213</name>
    <dbReference type="NCBI Taxonomy" id="767817"/>
    <lineage>
        <taxon>Bacteria</taxon>
        <taxon>Bacillati</taxon>
        <taxon>Bacillota</taxon>
        <taxon>Clostridia</taxon>
        <taxon>Eubacteriales</taxon>
        <taxon>Desulfallaceae</taxon>
        <taxon>Desulfoscipio</taxon>
    </lineage>
</organism>
<gene>
    <name evidence="15" type="ORF">Desgi_2847</name>
</gene>
<dbReference type="NCBIfam" id="TIGR03796">
    <property type="entry name" value="NHLM_micro_ABC1"/>
    <property type="match status" value="1"/>
</dbReference>
<name>R4KGA3_9FIRM</name>
<dbReference type="Pfam" id="PF00005">
    <property type="entry name" value="ABC_tran"/>
    <property type="match status" value="1"/>
</dbReference>
<dbReference type="InterPro" id="IPR039421">
    <property type="entry name" value="Type_1_exporter"/>
</dbReference>
<evidence type="ECO:0000256" key="2">
    <source>
        <dbReference type="ARBA" id="ARBA00022448"/>
    </source>
</evidence>
<comment type="subcellular location">
    <subcellularLocation>
        <location evidence="1">Cell membrane</location>
        <topology evidence="1">Multi-pass membrane protein</topology>
    </subcellularLocation>
</comment>
<keyword evidence="7" id="KW-0788">Thiol protease</keyword>
<feature type="transmembrane region" description="Helical" evidence="11">
    <location>
        <begin position="213"/>
        <end position="234"/>
    </location>
</feature>
<dbReference type="InterPro" id="IPR011527">
    <property type="entry name" value="ABC1_TM_dom"/>
</dbReference>
<evidence type="ECO:0000313" key="15">
    <source>
        <dbReference type="EMBL" id="AGL02248.1"/>
    </source>
</evidence>
<dbReference type="InterPro" id="IPR027417">
    <property type="entry name" value="P-loop_NTPase"/>
</dbReference>
<keyword evidence="16" id="KW-1185">Reference proteome</keyword>
<evidence type="ECO:0000256" key="5">
    <source>
        <dbReference type="ARBA" id="ARBA00022741"/>
    </source>
</evidence>
<dbReference type="InterPro" id="IPR036640">
    <property type="entry name" value="ABC1_TM_sf"/>
</dbReference>
<dbReference type="MEROPS" id="C39.005"/>
<dbReference type="AlphaFoldDB" id="R4KGA3"/>
<dbReference type="SUPFAM" id="SSF90123">
    <property type="entry name" value="ABC transporter transmembrane region"/>
    <property type="match status" value="1"/>
</dbReference>
<keyword evidence="8 15" id="KW-0067">ATP-binding</keyword>
<dbReference type="Proteomes" id="UP000013520">
    <property type="component" value="Chromosome"/>
</dbReference>
<evidence type="ECO:0000256" key="1">
    <source>
        <dbReference type="ARBA" id="ARBA00004651"/>
    </source>
</evidence>
<dbReference type="Pfam" id="PF00664">
    <property type="entry name" value="ABC_membrane"/>
    <property type="match status" value="1"/>
</dbReference>
<dbReference type="InterPro" id="IPR003439">
    <property type="entry name" value="ABC_transporter-like_ATP-bd"/>
</dbReference>
<dbReference type="GO" id="GO:0008234">
    <property type="term" value="F:cysteine-type peptidase activity"/>
    <property type="evidence" value="ECO:0007669"/>
    <property type="project" value="UniProtKB-KW"/>
</dbReference>
<feature type="transmembrane region" description="Helical" evidence="11">
    <location>
        <begin position="177"/>
        <end position="201"/>
    </location>
</feature>
<dbReference type="CDD" id="cd02420">
    <property type="entry name" value="Peptidase_C39D"/>
    <property type="match status" value="1"/>
</dbReference>
<feature type="domain" description="ABC transmembrane type-1" evidence="13">
    <location>
        <begin position="178"/>
        <end position="459"/>
    </location>
</feature>
<evidence type="ECO:0000259" key="12">
    <source>
        <dbReference type="PROSITE" id="PS50893"/>
    </source>
</evidence>
<dbReference type="InterPro" id="IPR017871">
    <property type="entry name" value="ABC_transporter-like_CS"/>
</dbReference>
<evidence type="ECO:0000256" key="6">
    <source>
        <dbReference type="ARBA" id="ARBA00022801"/>
    </source>
</evidence>
<keyword evidence="10 11" id="KW-0472">Membrane</keyword>
<dbReference type="GO" id="GO:0015421">
    <property type="term" value="F:ABC-type oligopeptide transporter activity"/>
    <property type="evidence" value="ECO:0007669"/>
    <property type="project" value="TreeGrafter"/>
</dbReference>
<dbReference type="InterPro" id="IPR022514">
    <property type="entry name" value="NHPM_micro_ABC1"/>
</dbReference>
<keyword evidence="2" id="KW-0813">Transport</keyword>
<evidence type="ECO:0000256" key="8">
    <source>
        <dbReference type="ARBA" id="ARBA00022840"/>
    </source>
</evidence>
<dbReference type="GO" id="GO:0016887">
    <property type="term" value="F:ATP hydrolysis activity"/>
    <property type="evidence" value="ECO:0007669"/>
    <property type="project" value="InterPro"/>
</dbReference>
<evidence type="ECO:0000259" key="14">
    <source>
        <dbReference type="PROSITE" id="PS50990"/>
    </source>
</evidence>
<keyword evidence="6" id="KW-0378">Hydrolase</keyword>
<evidence type="ECO:0000256" key="11">
    <source>
        <dbReference type="SAM" id="Phobius"/>
    </source>
</evidence>
<evidence type="ECO:0000256" key="10">
    <source>
        <dbReference type="ARBA" id="ARBA00023136"/>
    </source>
</evidence>
<proteinExistence type="predicted"/>
<dbReference type="HOGENOM" id="CLU_000604_95_3_9"/>
<evidence type="ECO:0000259" key="13">
    <source>
        <dbReference type="PROSITE" id="PS50929"/>
    </source>
</evidence>
<dbReference type="Pfam" id="PF03412">
    <property type="entry name" value="Peptidase_C39"/>
    <property type="match status" value="1"/>
</dbReference>
<dbReference type="Gene3D" id="3.90.70.10">
    <property type="entry name" value="Cysteine proteinases"/>
    <property type="match status" value="1"/>
</dbReference>
<dbReference type="EMBL" id="CP003273">
    <property type="protein sequence ID" value="AGL02248.1"/>
    <property type="molecule type" value="Genomic_DNA"/>
</dbReference>
<evidence type="ECO:0000313" key="16">
    <source>
        <dbReference type="Proteomes" id="UP000013520"/>
    </source>
</evidence>
<evidence type="ECO:0000256" key="4">
    <source>
        <dbReference type="ARBA" id="ARBA00022692"/>
    </source>
</evidence>
<feature type="domain" description="ABC transporter" evidence="12">
    <location>
        <begin position="497"/>
        <end position="730"/>
    </location>
</feature>
<protein>
    <submittedName>
        <fullName evidence="15">NHLM bacteriocin system ABC transporter, peptidase/ATP-binding protein</fullName>
    </submittedName>
</protein>
<keyword evidence="4 11" id="KW-0812">Transmembrane</keyword>
<dbReference type="STRING" id="767817.Desgi_2847"/>
<reference evidence="15 16" key="1">
    <citation type="submission" date="2012-01" db="EMBL/GenBank/DDBJ databases">
        <title>Complete sequence of Desulfotomaculum gibsoniae DSM 7213.</title>
        <authorList>
            <consortium name="US DOE Joint Genome Institute"/>
            <person name="Lucas S."/>
            <person name="Han J."/>
            <person name="Lapidus A."/>
            <person name="Cheng J.-F."/>
            <person name="Goodwin L."/>
            <person name="Pitluck S."/>
            <person name="Peters L."/>
            <person name="Ovchinnikova G."/>
            <person name="Teshima H."/>
            <person name="Detter J.C."/>
            <person name="Han C."/>
            <person name="Tapia R."/>
            <person name="Land M."/>
            <person name="Hauser L."/>
            <person name="Kyrpides N."/>
            <person name="Ivanova N."/>
            <person name="Pagani I."/>
            <person name="Parshina S."/>
            <person name="Plugge C."/>
            <person name="Muyzer G."/>
            <person name="Kuever J."/>
            <person name="Ivanova A."/>
            <person name="Nazina T."/>
            <person name="Klenk H.-P."/>
            <person name="Brambilla E."/>
            <person name="Spring S."/>
            <person name="Stams A.F."/>
            <person name="Woyke T."/>
        </authorList>
    </citation>
    <scope>NUCLEOTIDE SEQUENCE [LARGE SCALE GENOMIC DNA]</scope>
    <source>
        <strain evidence="15 16">DSM 7213</strain>
    </source>
</reference>
<dbReference type="SMART" id="SM00382">
    <property type="entry name" value="AAA"/>
    <property type="match status" value="1"/>
</dbReference>
<keyword evidence="7" id="KW-0645">Protease</keyword>
<dbReference type="PROSITE" id="PS50893">
    <property type="entry name" value="ABC_TRANSPORTER_2"/>
    <property type="match status" value="1"/>
</dbReference>
<evidence type="ECO:0000256" key="3">
    <source>
        <dbReference type="ARBA" id="ARBA00022475"/>
    </source>
</evidence>
<feature type="transmembrane region" description="Helical" evidence="11">
    <location>
        <begin position="292"/>
        <end position="308"/>
    </location>
</feature>
<dbReference type="Gene3D" id="1.20.1560.10">
    <property type="entry name" value="ABC transporter type 1, transmembrane domain"/>
    <property type="match status" value="1"/>
</dbReference>
<dbReference type="CDD" id="cd18569">
    <property type="entry name" value="ABC_6TM_NHLM_bacteriocin"/>
    <property type="match status" value="1"/>
</dbReference>
<dbReference type="PANTHER" id="PTHR43394:SF1">
    <property type="entry name" value="ATP-BINDING CASSETTE SUB-FAMILY B MEMBER 10, MITOCHONDRIAL"/>
    <property type="match status" value="1"/>
</dbReference>
<dbReference type="GO" id="GO:0005886">
    <property type="term" value="C:plasma membrane"/>
    <property type="evidence" value="ECO:0007669"/>
    <property type="project" value="UniProtKB-SubCell"/>
</dbReference>
<dbReference type="PROSITE" id="PS50990">
    <property type="entry name" value="PEPTIDASE_C39"/>
    <property type="match status" value="1"/>
</dbReference>
<feature type="transmembrane region" description="Helical" evidence="11">
    <location>
        <begin position="314"/>
        <end position="334"/>
    </location>
</feature>
<dbReference type="PROSITE" id="PS50929">
    <property type="entry name" value="ABC_TM1F"/>
    <property type="match status" value="1"/>
</dbReference>
<dbReference type="RefSeq" id="WP_006523569.1">
    <property type="nucleotide sequence ID" value="NC_021184.1"/>
</dbReference>
<dbReference type="SUPFAM" id="SSF52540">
    <property type="entry name" value="P-loop containing nucleoside triphosphate hydrolases"/>
    <property type="match status" value="1"/>
</dbReference>
<evidence type="ECO:0000256" key="7">
    <source>
        <dbReference type="ARBA" id="ARBA00022807"/>
    </source>
</evidence>
<dbReference type="eggNOG" id="COG2274">
    <property type="taxonomic scope" value="Bacteria"/>
</dbReference>
<dbReference type="InterPro" id="IPR003593">
    <property type="entry name" value="AAA+_ATPase"/>
</dbReference>
<dbReference type="GO" id="GO:0005524">
    <property type="term" value="F:ATP binding"/>
    <property type="evidence" value="ECO:0007669"/>
    <property type="project" value="UniProtKB-KW"/>
</dbReference>
<accession>R4KGA3</accession>
<dbReference type="PANTHER" id="PTHR43394">
    <property type="entry name" value="ATP-DEPENDENT PERMEASE MDL1, MITOCHONDRIAL"/>
    <property type="match status" value="1"/>
</dbReference>
<dbReference type="PROSITE" id="PS00211">
    <property type="entry name" value="ABC_TRANSPORTER_1"/>
    <property type="match status" value="1"/>
</dbReference>
<keyword evidence="3" id="KW-1003">Cell membrane</keyword>
<dbReference type="FunFam" id="3.40.50.300:FF:000299">
    <property type="entry name" value="ABC transporter ATP-binding protein/permease"/>
    <property type="match status" value="1"/>
</dbReference>
<dbReference type="InterPro" id="IPR005074">
    <property type="entry name" value="Peptidase_C39"/>
</dbReference>
<keyword evidence="5" id="KW-0547">Nucleotide-binding</keyword>
<sequence length="731" mass="80971">MAQVLEKLKNIIKQKNKTKRVKVPTIIQMEAVECGAASLAMILAYYGRFVPLEELRVECGVSRDGSKASNMLKAARRYGMQAKGYKVEPKGLLKLKFPMIIFWNFNHFLVLEGFKKGLVYLNDPATGPRTVSEEEFNYSFTGVVLTFEPGSEFKKGGERPSVLLALGKRLKGLESGLVFLVLAGLLLVIPGLMIPVFSKIFVDNILLHNMKGWLFPLLIGMGLTAVLRLALTALQNHSLLRMESQLALNTSGKFFWHVLRLPVEFFSQRSTGEVGNRVRLNDHVAQLMTGKLAHAVLDCLVIVFYLVLMLHYDMLLSFIGICIALINVGYLRLVDRSRTDQNQKLLVDQGKLYGTSMAGVHMIETLKAGGNESDFFSTWAGYQAKLVSAEQEIGVSNGYLAAVPHFLYGLNTMVILTVGGLRVMNGELTVGTLVAFQSLMTSFLQPVQSLVQLGSSLQEMKGTMNRLDDVFGYQKDPQLDNQEMNEPTQSAKLKGFVELKNITFGYSRLEPPLLENFNLTLKPGSRVALVGSSGSGKSTVSKLVAGLYQPWSGEILFDGKSREQIPRFLVANFLAMVDQEIILFEGTIRDNLTLWDNTISEADVIQGAKDACIHEDISARDGGYDHRVNEGGRNFSGGQRQRMEIARALAGNPSILVLDEATSALDPRTEKIVNENLQRRGCTIIVVAHRLSSIRDCDEIIVLEKGKVVQRGTHEQMKAVEGPYAELISIQ</sequence>
<evidence type="ECO:0000256" key="9">
    <source>
        <dbReference type="ARBA" id="ARBA00022989"/>
    </source>
</evidence>
<feature type="domain" description="Peptidase C39" evidence="14">
    <location>
        <begin position="28"/>
        <end position="147"/>
    </location>
</feature>
<dbReference type="Gene3D" id="3.40.50.300">
    <property type="entry name" value="P-loop containing nucleotide triphosphate hydrolases"/>
    <property type="match status" value="1"/>
</dbReference>
<dbReference type="OrthoDB" id="9771903at2"/>